<protein>
    <submittedName>
        <fullName evidence="2">SprT-like domain-containing protein</fullName>
    </submittedName>
</protein>
<accession>A0ABW5KLN2</accession>
<dbReference type="InterPro" id="IPR006640">
    <property type="entry name" value="SprT-like_domain"/>
</dbReference>
<evidence type="ECO:0000259" key="1">
    <source>
        <dbReference type="Pfam" id="PF10263"/>
    </source>
</evidence>
<name>A0ABW5KLN2_9SPHI</name>
<dbReference type="RefSeq" id="WP_380904335.1">
    <property type="nucleotide sequence ID" value="NZ_JBHUEG010000001.1"/>
</dbReference>
<organism evidence="2 3">
    <name type="scientific">Sphingobacterium suaedae</name>
    <dbReference type="NCBI Taxonomy" id="1686402"/>
    <lineage>
        <taxon>Bacteria</taxon>
        <taxon>Pseudomonadati</taxon>
        <taxon>Bacteroidota</taxon>
        <taxon>Sphingobacteriia</taxon>
        <taxon>Sphingobacteriales</taxon>
        <taxon>Sphingobacteriaceae</taxon>
        <taxon>Sphingobacterium</taxon>
    </lineage>
</organism>
<dbReference type="Pfam" id="PF10263">
    <property type="entry name" value="SprT-like"/>
    <property type="match status" value="1"/>
</dbReference>
<reference evidence="3" key="1">
    <citation type="journal article" date="2019" name="Int. J. Syst. Evol. Microbiol.">
        <title>The Global Catalogue of Microorganisms (GCM) 10K type strain sequencing project: providing services to taxonomists for standard genome sequencing and annotation.</title>
        <authorList>
            <consortium name="The Broad Institute Genomics Platform"/>
            <consortium name="The Broad Institute Genome Sequencing Center for Infectious Disease"/>
            <person name="Wu L."/>
            <person name="Ma J."/>
        </authorList>
    </citation>
    <scope>NUCLEOTIDE SEQUENCE [LARGE SCALE GENOMIC DNA]</scope>
    <source>
        <strain evidence="3">KCTC 42662</strain>
    </source>
</reference>
<sequence length="219" mass="25313">MADFSKELSKYMPAAAAPIISTWINDTGCQFRISRSRKTKLGDYTAPFRGASHRISINHDLNPFAFLITTIHEFAHLYTYQHYKNKVKPHGVEWKSSYKELMYPFLRLSIFPTDVAQAIVHYMKNPAASSCTDLELYRTLRRYDLNTAAHRTVESLAANSLFSIPDGRIFQKKEKLRKRYKCVEINTNKVYLFHAVAEVILVALEKVPDLSLQRVETTY</sequence>
<dbReference type="EMBL" id="JBHULR010000004">
    <property type="protein sequence ID" value="MFD2548511.1"/>
    <property type="molecule type" value="Genomic_DNA"/>
</dbReference>
<proteinExistence type="predicted"/>
<gene>
    <name evidence="2" type="ORF">ACFSR5_12735</name>
</gene>
<keyword evidence="3" id="KW-1185">Reference proteome</keyword>
<evidence type="ECO:0000313" key="3">
    <source>
        <dbReference type="Proteomes" id="UP001597545"/>
    </source>
</evidence>
<comment type="caution">
    <text evidence="2">The sequence shown here is derived from an EMBL/GenBank/DDBJ whole genome shotgun (WGS) entry which is preliminary data.</text>
</comment>
<evidence type="ECO:0000313" key="2">
    <source>
        <dbReference type="EMBL" id="MFD2548511.1"/>
    </source>
</evidence>
<feature type="domain" description="SprT-like" evidence="1">
    <location>
        <begin position="28"/>
        <end position="102"/>
    </location>
</feature>
<dbReference type="Proteomes" id="UP001597545">
    <property type="component" value="Unassembled WGS sequence"/>
</dbReference>